<dbReference type="GO" id="GO:0009977">
    <property type="term" value="F:proton motive force dependent protein transmembrane transporter activity"/>
    <property type="evidence" value="ECO:0007669"/>
    <property type="project" value="TreeGrafter"/>
</dbReference>
<dbReference type="PANTHER" id="PTHR30371">
    <property type="entry name" value="SEC-INDEPENDENT PROTEIN TRANSLOCASE PROTEIN TATC"/>
    <property type="match status" value="1"/>
</dbReference>
<evidence type="ECO:0000256" key="6">
    <source>
        <dbReference type="SAM" id="Phobius"/>
    </source>
</evidence>
<keyword evidence="5 6" id="KW-0472">Membrane</keyword>
<evidence type="ECO:0000256" key="5">
    <source>
        <dbReference type="ARBA" id="ARBA00023136"/>
    </source>
</evidence>
<keyword evidence="7" id="KW-0496">Mitochondrion</keyword>
<dbReference type="InterPro" id="IPR002033">
    <property type="entry name" value="TatC"/>
</dbReference>
<keyword evidence="3 6" id="KW-0812">Transmembrane</keyword>
<dbReference type="GO" id="GO:0033281">
    <property type="term" value="C:TAT protein transport complex"/>
    <property type="evidence" value="ECO:0007669"/>
    <property type="project" value="TreeGrafter"/>
</dbReference>
<evidence type="ECO:0000256" key="3">
    <source>
        <dbReference type="ARBA" id="ARBA00022692"/>
    </source>
</evidence>
<accession>A0A2P1G889</accession>
<keyword evidence="4 6" id="KW-1133">Transmembrane helix</keyword>
<dbReference type="Pfam" id="PF00902">
    <property type="entry name" value="TatC"/>
    <property type="match status" value="1"/>
</dbReference>
<comment type="subcellular location">
    <subcellularLocation>
        <location evidence="1">Membrane</location>
        <topology evidence="1">Multi-pass membrane protein</topology>
    </subcellularLocation>
</comment>
<dbReference type="GO" id="GO:0065002">
    <property type="term" value="P:intracellular protein transmembrane transport"/>
    <property type="evidence" value="ECO:0007669"/>
    <property type="project" value="TreeGrafter"/>
</dbReference>
<feature type="transmembrane region" description="Helical" evidence="6">
    <location>
        <begin position="190"/>
        <end position="206"/>
    </location>
</feature>
<gene>
    <name evidence="7" type="primary">tatC</name>
    <name evidence="7" type="ORF">StoMt_p024</name>
</gene>
<dbReference type="AlphaFoldDB" id="A0A2P1G889"/>
<feature type="transmembrane region" description="Helical" evidence="6">
    <location>
        <begin position="92"/>
        <end position="117"/>
    </location>
</feature>
<evidence type="ECO:0000256" key="4">
    <source>
        <dbReference type="ARBA" id="ARBA00022989"/>
    </source>
</evidence>
<reference evidence="7" key="1">
    <citation type="journal article" date="2018" name="BMC Genomics">
        <title>Comparative mitochondrial genomics of cryptophyte algae: gene shuffling and dynamic mobile genetic elements.</title>
        <authorList>
            <person name="Kim J.I."/>
            <person name="Yoon H.S."/>
            <person name="Yi G."/>
            <person name="Shin W."/>
            <person name="Archibald J.M."/>
        </authorList>
    </citation>
    <scope>NUCLEOTIDE SEQUENCE</scope>
    <source>
        <strain evidence="7">CCMP1868</strain>
    </source>
</reference>
<dbReference type="PANTHER" id="PTHR30371:SF0">
    <property type="entry name" value="SEC-INDEPENDENT PROTEIN TRANSLOCASE PROTEIN TATC, CHLOROPLASTIC-RELATED"/>
    <property type="match status" value="1"/>
</dbReference>
<geneLocation type="mitochondrion" evidence="7"/>
<comment type="similarity">
    <text evidence="2">Belongs to the TatC family.</text>
</comment>
<dbReference type="RefSeq" id="YP_009476660.1">
    <property type="nucleotide sequence ID" value="NC_037452.1"/>
</dbReference>
<evidence type="ECO:0000256" key="1">
    <source>
        <dbReference type="ARBA" id="ARBA00004141"/>
    </source>
</evidence>
<organism evidence="7">
    <name type="scientific">Storeatula sp. CCMP1868</name>
    <dbReference type="NCBI Taxonomy" id="195070"/>
    <lineage>
        <taxon>Eukaryota</taxon>
        <taxon>Cryptophyceae</taxon>
        <taxon>Pyrenomonadales</taxon>
        <taxon>Pyrenomonadaceae</taxon>
        <taxon>Storeatula</taxon>
    </lineage>
</organism>
<dbReference type="GO" id="GO:0043953">
    <property type="term" value="P:protein transport by the Tat complex"/>
    <property type="evidence" value="ECO:0007669"/>
    <property type="project" value="TreeGrafter"/>
</dbReference>
<evidence type="ECO:0000256" key="2">
    <source>
        <dbReference type="ARBA" id="ARBA00008882"/>
    </source>
</evidence>
<protein>
    <submittedName>
        <fullName evidence="7">TatC</fullName>
    </submittedName>
</protein>
<proteinExistence type="inferred from homology"/>
<name>A0A2P1G889_9CRYP</name>
<feature type="transmembrane region" description="Helical" evidence="6">
    <location>
        <begin position="148"/>
        <end position="170"/>
    </location>
</feature>
<feature type="transmembrane region" description="Helical" evidence="6">
    <location>
        <begin position="12"/>
        <end position="32"/>
    </location>
</feature>
<sequence length="240" mass="29133">MNFFFHFNEIRIRFIYINFCFVLTFLASYNYSDILLFLMTKPLNKNFMFINIFEGFYCVFIVSVFLSLYFISFFSFYSLFDFLKPGLTKNETNLYLFIIRAEIFISLITFNFLYNIFLPHLIKFLLSFEQNQTNNLINFFFQARLLDYILVFWSLFCVIISLFQIPFLVFLSVQFKLVNNNFFIKFRREFIIFFFILGCLLSPPDILSQLLIVIPCLFFYEIFIFLFLFSINILESRSNR</sequence>
<dbReference type="GeneID" id="36493070"/>
<dbReference type="PRINTS" id="PR01840">
    <property type="entry name" value="TATCFAMILY"/>
</dbReference>
<feature type="transmembrane region" description="Helical" evidence="6">
    <location>
        <begin position="212"/>
        <end position="234"/>
    </location>
</feature>
<dbReference type="EMBL" id="MG680943">
    <property type="protein sequence ID" value="AVM81153.1"/>
    <property type="molecule type" value="Genomic_DNA"/>
</dbReference>
<feature type="transmembrane region" description="Helical" evidence="6">
    <location>
        <begin position="52"/>
        <end position="80"/>
    </location>
</feature>
<evidence type="ECO:0000313" key="7">
    <source>
        <dbReference type="EMBL" id="AVM81153.1"/>
    </source>
</evidence>